<evidence type="ECO:0000313" key="2">
    <source>
        <dbReference type="EMBL" id="GMR59477.1"/>
    </source>
</evidence>
<comment type="caution">
    <text evidence="2">The sequence shown here is derived from an EMBL/GenBank/DDBJ whole genome shotgun (WGS) entry which is preliminary data.</text>
</comment>
<keyword evidence="1" id="KW-1133">Transmembrane helix</keyword>
<keyword evidence="1" id="KW-0812">Transmembrane</keyword>
<evidence type="ECO:0000256" key="1">
    <source>
        <dbReference type="SAM" id="Phobius"/>
    </source>
</evidence>
<keyword evidence="3" id="KW-1185">Reference proteome</keyword>
<reference evidence="3" key="1">
    <citation type="submission" date="2022-10" db="EMBL/GenBank/DDBJ databases">
        <title>Genome assembly of Pristionchus species.</title>
        <authorList>
            <person name="Yoshida K."/>
            <person name="Sommer R.J."/>
        </authorList>
    </citation>
    <scope>NUCLEOTIDE SEQUENCE [LARGE SCALE GENOMIC DNA]</scope>
    <source>
        <strain evidence="3">RS5460</strain>
    </source>
</reference>
<feature type="transmembrane region" description="Helical" evidence="1">
    <location>
        <begin position="6"/>
        <end position="32"/>
    </location>
</feature>
<dbReference type="Proteomes" id="UP001328107">
    <property type="component" value="Unassembled WGS sequence"/>
</dbReference>
<dbReference type="EMBL" id="BTRK01000006">
    <property type="protein sequence ID" value="GMR59477.1"/>
    <property type="molecule type" value="Genomic_DNA"/>
</dbReference>
<proteinExistence type="predicted"/>
<feature type="non-terminal residue" evidence="2">
    <location>
        <position position="70"/>
    </location>
</feature>
<evidence type="ECO:0000313" key="3">
    <source>
        <dbReference type="Proteomes" id="UP001328107"/>
    </source>
</evidence>
<accession>A0AAN5DBE9</accession>
<dbReference type="AlphaFoldDB" id="A0AAN5DBE9"/>
<sequence>MEKVVMLIIISVIGILCSSAMIILIVTLCSVLRANASDEESLLESSSIALHTPILPTRKLFLTRRAATIE</sequence>
<organism evidence="2 3">
    <name type="scientific">Pristionchus mayeri</name>
    <dbReference type="NCBI Taxonomy" id="1317129"/>
    <lineage>
        <taxon>Eukaryota</taxon>
        <taxon>Metazoa</taxon>
        <taxon>Ecdysozoa</taxon>
        <taxon>Nematoda</taxon>
        <taxon>Chromadorea</taxon>
        <taxon>Rhabditida</taxon>
        <taxon>Rhabditina</taxon>
        <taxon>Diplogasteromorpha</taxon>
        <taxon>Diplogasteroidea</taxon>
        <taxon>Neodiplogasteridae</taxon>
        <taxon>Pristionchus</taxon>
    </lineage>
</organism>
<gene>
    <name evidence="2" type="ORF">PMAYCL1PPCAC_29672</name>
</gene>
<keyword evidence="1" id="KW-0472">Membrane</keyword>
<name>A0AAN5DBE9_9BILA</name>
<protein>
    <submittedName>
        <fullName evidence="2">Uncharacterized protein</fullName>
    </submittedName>
</protein>